<protein>
    <submittedName>
        <fullName evidence="3">Uncharacterized protein</fullName>
    </submittedName>
</protein>
<feature type="transmembrane region" description="Helical" evidence="2">
    <location>
        <begin position="267"/>
        <end position="287"/>
    </location>
</feature>
<gene>
    <name evidence="3" type="ORF">M878_40085</name>
</gene>
<keyword evidence="2" id="KW-0472">Membrane</keyword>
<keyword evidence="4" id="KW-1185">Reference proteome</keyword>
<evidence type="ECO:0000313" key="3">
    <source>
        <dbReference type="EMBL" id="EST20170.1"/>
    </source>
</evidence>
<comment type="caution">
    <text evidence="3">The sequence shown here is derived from an EMBL/GenBank/DDBJ whole genome shotgun (WGS) entry which is preliminary data.</text>
</comment>
<dbReference type="Proteomes" id="UP000017984">
    <property type="component" value="Chromosome"/>
</dbReference>
<dbReference type="HOGENOM" id="CLU_580803_0_0_11"/>
<feature type="transmembrane region" description="Helical" evidence="2">
    <location>
        <begin position="223"/>
        <end position="247"/>
    </location>
</feature>
<dbReference type="Gene3D" id="3.40.50.1820">
    <property type="entry name" value="alpha/beta hydrolase"/>
    <property type="match status" value="1"/>
</dbReference>
<dbReference type="PATRIC" id="fig|1352936.5.peg.8298"/>
<evidence type="ECO:0000256" key="1">
    <source>
        <dbReference type="SAM" id="MobiDB-lite"/>
    </source>
</evidence>
<proteinExistence type="predicted"/>
<keyword evidence="2" id="KW-1133">Transmembrane helix</keyword>
<keyword evidence="2" id="KW-0812">Transmembrane</keyword>
<reference evidence="3 4" key="1">
    <citation type="journal article" date="2014" name="Genome Announc.">
        <title>Draft Genome Sequence of Streptomyces roseochromogenes subsp. oscitans DS 12.976, Producer of the Aminocoumarin Antibiotic Clorobiocin.</title>
        <authorList>
            <person name="Ruckert C."/>
            <person name="Kalinowski J."/>
            <person name="Heide L."/>
            <person name="Apel A.K."/>
        </authorList>
    </citation>
    <scope>NUCLEOTIDE SEQUENCE [LARGE SCALE GENOMIC DNA]</scope>
    <source>
        <strain evidence="3 4">DS 12.976</strain>
    </source>
</reference>
<feature type="non-terminal residue" evidence="3">
    <location>
        <position position="1"/>
    </location>
</feature>
<dbReference type="EMBL" id="AWQX01000358">
    <property type="protein sequence ID" value="EST20170.1"/>
    <property type="molecule type" value="Genomic_DNA"/>
</dbReference>
<evidence type="ECO:0000313" key="4">
    <source>
        <dbReference type="Proteomes" id="UP000017984"/>
    </source>
</evidence>
<feature type="transmembrane region" description="Helical" evidence="2">
    <location>
        <begin position="112"/>
        <end position="134"/>
    </location>
</feature>
<sequence length="500" mass="53098">DVLSWLLTAALLACAAAAVAVVCRRGRSENELDQRLDRHLVRGLPLGALALLLLTMVYAGWPRPGWRSTGRLAGDPALGALMLAQGLLVVALAVVARDLYRRSPDPRAGMRGLSGPAVALLACALGGVMSGGVAQRVADWLDGTHALLPGPPVLLTWQASTIPPVLAALLVLAAGLGMRTARLARAERDRVRHEHPGEPEDQARTRTIAQVRALAALTDRAPLVVAVLTATTLALGAVALTGALATGKTPAAAARRTYDAVQAVAETSQALGSWLVGLGFILFVTWGRRAYKDASARRTIGILWDVGTFWPRAAHPFAPPCYAERAVPDLTWRMATWTQRTGGRLVLSGHSQGSVLAAAAAWQLPPSVRGRIALLTYGSPLERLYGRWFPAHFGPPALSALHRDVACWGNLYRLTDPIGGPVRVPDDSTPGVDHAPLRDPLAYGRTPAHPLPAPILGHSDYQADPAFARERARLLNRLRPELPGQRPEPGKPGARAGEPG</sequence>
<feature type="transmembrane region" description="Helical" evidence="2">
    <location>
        <begin position="154"/>
        <end position="178"/>
    </location>
</feature>
<evidence type="ECO:0000256" key="2">
    <source>
        <dbReference type="SAM" id="Phobius"/>
    </source>
</evidence>
<dbReference type="SUPFAM" id="SSF53474">
    <property type="entry name" value="alpha/beta-Hydrolases"/>
    <property type="match status" value="1"/>
</dbReference>
<feature type="transmembrane region" description="Helical" evidence="2">
    <location>
        <begin position="44"/>
        <end position="61"/>
    </location>
</feature>
<dbReference type="InterPro" id="IPR029058">
    <property type="entry name" value="AB_hydrolase_fold"/>
</dbReference>
<accession>V6JK07</accession>
<name>V6JK07_STRRC</name>
<dbReference type="AlphaFoldDB" id="V6JK07"/>
<feature type="transmembrane region" description="Helical" evidence="2">
    <location>
        <begin position="6"/>
        <end position="23"/>
    </location>
</feature>
<feature type="transmembrane region" description="Helical" evidence="2">
    <location>
        <begin position="81"/>
        <end position="100"/>
    </location>
</feature>
<feature type="region of interest" description="Disordered" evidence="1">
    <location>
        <begin position="474"/>
        <end position="500"/>
    </location>
</feature>
<organism evidence="3 4">
    <name type="scientific">Streptomyces roseochromogenus subsp. oscitans DS 12.976</name>
    <dbReference type="NCBI Taxonomy" id="1352936"/>
    <lineage>
        <taxon>Bacteria</taxon>
        <taxon>Bacillati</taxon>
        <taxon>Actinomycetota</taxon>
        <taxon>Actinomycetes</taxon>
        <taxon>Kitasatosporales</taxon>
        <taxon>Streptomycetaceae</taxon>
        <taxon>Streptomyces</taxon>
    </lineage>
</organism>